<dbReference type="Pfam" id="PF04542">
    <property type="entry name" value="Sigma70_r2"/>
    <property type="match status" value="1"/>
</dbReference>
<keyword evidence="7" id="KW-1185">Reference proteome</keyword>
<dbReference type="PANTHER" id="PTHR30603:SF67">
    <property type="entry name" value="RNA POLYMERASE SIGMA FACTOR RPOS"/>
    <property type="match status" value="1"/>
</dbReference>
<dbReference type="InterPro" id="IPR007627">
    <property type="entry name" value="RNA_pol_sigma70_r2"/>
</dbReference>
<dbReference type="Proteomes" id="UP000231701">
    <property type="component" value="Chromosome"/>
</dbReference>
<name>A0A2K8L499_MARES</name>
<dbReference type="PIRSF" id="PIRSF000770">
    <property type="entry name" value="RNA_pol_sigma-SigE/K"/>
    <property type="match status" value="1"/>
</dbReference>
<dbReference type="InterPro" id="IPR013324">
    <property type="entry name" value="RNA_pol_sigma_r3/r4-like"/>
</dbReference>
<evidence type="ECO:0000313" key="7">
    <source>
        <dbReference type="Proteomes" id="UP000231701"/>
    </source>
</evidence>
<keyword evidence="2" id="KW-0731">Sigma factor</keyword>
<dbReference type="InterPro" id="IPR013325">
    <property type="entry name" value="RNA_pol_sigma_r2"/>
</dbReference>
<dbReference type="PANTHER" id="PTHR30603">
    <property type="entry name" value="RNA POLYMERASE SIGMA FACTOR RPO"/>
    <property type="match status" value="1"/>
</dbReference>
<dbReference type="PRINTS" id="PR00046">
    <property type="entry name" value="SIGMA70FCT"/>
</dbReference>
<evidence type="ECO:0000256" key="1">
    <source>
        <dbReference type="ARBA" id="ARBA00023015"/>
    </source>
</evidence>
<dbReference type="CDD" id="cd06171">
    <property type="entry name" value="Sigma70_r4"/>
    <property type="match status" value="1"/>
</dbReference>
<evidence type="ECO:0000256" key="3">
    <source>
        <dbReference type="ARBA" id="ARBA00023125"/>
    </source>
</evidence>
<dbReference type="GO" id="GO:0016987">
    <property type="term" value="F:sigma factor activity"/>
    <property type="evidence" value="ECO:0007669"/>
    <property type="project" value="UniProtKB-KW"/>
</dbReference>
<dbReference type="Gene3D" id="1.10.601.10">
    <property type="entry name" value="RNA Polymerase Primary Sigma Factor"/>
    <property type="match status" value="1"/>
</dbReference>
<gene>
    <name evidence="6" type="ORF">Ga0123461_1379</name>
</gene>
<dbReference type="SUPFAM" id="SSF88946">
    <property type="entry name" value="Sigma2 domain of RNA polymerase sigma factors"/>
    <property type="match status" value="1"/>
</dbReference>
<reference evidence="6 7" key="1">
    <citation type="submission" date="2016-12" db="EMBL/GenBank/DDBJ databases">
        <title>Isolation and genomic insights into novel planktonic Zetaproteobacteria from stratified waters of the Chesapeake Bay.</title>
        <authorList>
            <person name="McAllister S.M."/>
            <person name="Kato S."/>
            <person name="Chan C.S."/>
            <person name="Chiu B.K."/>
            <person name="Field E.K."/>
        </authorList>
    </citation>
    <scope>NUCLEOTIDE SEQUENCE [LARGE SCALE GENOMIC DNA]</scope>
    <source>
        <strain evidence="6 7">CP-5</strain>
    </source>
</reference>
<evidence type="ECO:0000256" key="4">
    <source>
        <dbReference type="ARBA" id="ARBA00023163"/>
    </source>
</evidence>
<organism evidence="6 7">
    <name type="scientific">Mariprofundus aestuarium</name>
    <dbReference type="NCBI Taxonomy" id="1921086"/>
    <lineage>
        <taxon>Bacteria</taxon>
        <taxon>Pseudomonadati</taxon>
        <taxon>Pseudomonadota</taxon>
        <taxon>Candidatius Mariprofundia</taxon>
        <taxon>Mariprofundales</taxon>
        <taxon>Mariprofundaceae</taxon>
        <taxon>Mariprofundus</taxon>
    </lineage>
</organism>
<dbReference type="Gene3D" id="1.20.120.1810">
    <property type="match status" value="1"/>
</dbReference>
<dbReference type="InterPro" id="IPR036388">
    <property type="entry name" value="WH-like_DNA-bd_sf"/>
</dbReference>
<keyword evidence="1" id="KW-0805">Transcription regulation</keyword>
<dbReference type="AlphaFoldDB" id="A0A2K8L499"/>
<dbReference type="FunFam" id="1.10.601.10:FF:000001">
    <property type="entry name" value="RNA polymerase sigma factor SigA"/>
    <property type="match status" value="1"/>
</dbReference>
<evidence type="ECO:0000256" key="2">
    <source>
        <dbReference type="ARBA" id="ARBA00023082"/>
    </source>
</evidence>
<dbReference type="InterPro" id="IPR007630">
    <property type="entry name" value="RNA_pol_sigma70_r4"/>
</dbReference>
<dbReference type="PROSITE" id="PS00715">
    <property type="entry name" value="SIGMA70_1"/>
    <property type="match status" value="1"/>
</dbReference>
<evidence type="ECO:0000259" key="5">
    <source>
        <dbReference type="PROSITE" id="PS00715"/>
    </source>
</evidence>
<dbReference type="Pfam" id="PF04539">
    <property type="entry name" value="Sigma70_r3"/>
    <property type="match status" value="1"/>
</dbReference>
<dbReference type="OrthoDB" id="9809557at2"/>
<accession>A0A2K8L499</accession>
<dbReference type="InterPro" id="IPR000943">
    <property type="entry name" value="RNA_pol_sigma70"/>
</dbReference>
<keyword evidence="3" id="KW-0238">DNA-binding</keyword>
<dbReference type="InterPro" id="IPR014284">
    <property type="entry name" value="RNA_pol_sigma-70_dom"/>
</dbReference>
<dbReference type="InterPro" id="IPR050239">
    <property type="entry name" value="Sigma-70_RNA_pol_init_factors"/>
</dbReference>
<dbReference type="RefSeq" id="WP_100277645.1">
    <property type="nucleotide sequence ID" value="NZ_CP018799.1"/>
</dbReference>
<dbReference type="NCBIfam" id="TIGR02937">
    <property type="entry name" value="sigma70-ECF"/>
    <property type="match status" value="1"/>
</dbReference>
<dbReference type="GO" id="GO:0003677">
    <property type="term" value="F:DNA binding"/>
    <property type="evidence" value="ECO:0007669"/>
    <property type="project" value="UniProtKB-KW"/>
</dbReference>
<dbReference type="InterPro" id="IPR007624">
    <property type="entry name" value="RNA_pol_sigma70_r3"/>
</dbReference>
<feature type="domain" description="RNA polymerase sigma-70" evidence="5">
    <location>
        <begin position="70"/>
        <end position="83"/>
    </location>
</feature>
<dbReference type="EMBL" id="CP018799">
    <property type="protein sequence ID" value="ATX79794.1"/>
    <property type="molecule type" value="Genomic_DNA"/>
</dbReference>
<proteinExistence type="predicted"/>
<dbReference type="Pfam" id="PF00140">
    <property type="entry name" value="Sigma70_r1_2"/>
    <property type="match status" value="1"/>
</dbReference>
<evidence type="ECO:0000313" key="6">
    <source>
        <dbReference type="EMBL" id="ATX79794.1"/>
    </source>
</evidence>
<dbReference type="SUPFAM" id="SSF88659">
    <property type="entry name" value="Sigma3 and sigma4 domains of RNA polymerase sigma factors"/>
    <property type="match status" value="2"/>
</dbReference>
<keyword evidence="4" id="KW-0804">Transcription</keyword>
<dbReference type="Pfam" id="PF04545">
    <property type="entry name" value="Sigma70_r4"/>
    <property type="match status" value="1"/>
</dbReference>
<dbReference type="GO" id="GO:0006352">
    <property type="term" value="P:DNA-templated transcription initiation"/>
    <property type="evidence" value="ECO:0007669"/>
    <property type="project" value="InterPro"/>
</dbReference>
<sequence length="281" mass="32581">MPKQKSLEPMAMYMREISRYELLTPEEEVALSMRISAGDEDARHYMIKANLRLVVKIARRYMNRTLALGDLIEEGNIGLMRAVEKFDPAYGCRFSTYATWWIRQSVERAIMNQSRTIRLPVHVAKEYNGVMSSFNRLRISLGREPNELEVAEELQIPLERVQDLLRSSLTTESADVVRHEDGDFTIYDITADESAASPSQDMEERRRDEMLASWMKHLTPKEQEVVRLRYGLGSNDDAWTLEAIGEHIGVTRERIRQIQVAALQKLRRMVDSEDVDFEEII</sequence>
<dbReference type="InterPro" id="IPR009042">
    <property type="entry name" value="RNA_pol_sigma70_r1_2"/>
</dbReference>
<dbReference type="Gene3D" id="1.10.10.10">
    <property type="entry name" value="Winged helix-like DNA-binding domain superfamily/Winged helix DNA-binding domain"/>
    <property type="match status" value="2"/>
</dbReference>
<dbReference type="KEGG" id="maes:Ga0123461_1379"/>
<protein>
    <submittedName>
        <fullName evidence="6">RNA polymerase, sigma 38 subunit, RpoS</fullName>
    </submittedName>
</protein>